<evidence type="ECO:0008006" key="4">
    <source>
        <dbReference type="Google" id="ProtNLM"/>
    </source>
</evidence>
<evidence type="ECO:0000313" key="3">
    <source>
        <dbReference type="Proteomes" id="UP001519535"/>
    </source>
</evidence>
<protein>
    <recommendedName>
        <fullName evidence="4">Transmembrane protein</fullName>
    </recommendedName>
</protein>
<dbReference type="Proteomes" id="UP001519535">
    <property type="component" value="Unassembled WGS sequence"/>
</dbReference>
<dbReference type="RefSeq" id="WP_214091192.1">
    <property type="nucleotide sequence ID" value="NZ_JAHCLR010000003.1"/>
</dbReference>
<evidence type="ECO:0000256" key="1">
    <source>
        <dbReference type="SAM" id="Phobius"/>
    </source>
</evidence>
<organism evidence="2 3">
    <name type="scientific">Mycolicibacter acidiphilus</name>
    <dbReference type="NCBI Taxonomy" id="2835306"/>
    <lineage>
        <taxon>Bacteria</taxon>
        <taxon>Bacillati</taxon>
        <taxon>Actinomycetota</taxon>
        <taxon>Actinomycetes</taxon>
        <taxon>Mycobacteriales</taxon>
        <taxon>Mycobacteriaceae</taxon>
        <taxon>Mycolicibacter</taxon>
    </lineage>
</organism>
<keyword evidence="1" id="KW-0812">Transmembrane</keyword>
<evidence type="ECO:0000313" key="2">
    <source>
        <dbReference type="EMBL" id="MBS9532299.1"/>
    </source>
</evidence>
<name>A0ABS5RF41_9MYCO</name>
<proteinExistence type="predicted"/>
<feature type="transmembrane region" description="Helical" evidence="1">
    <location>
        <begin position="79"/>
        <end position="99"/>
    </location>
</feature>
<sequence>MTLRPGWLVALFAVILSVSGWLPWLTTAANGGGHASAIGGTAGSVALPPRFGVGQLLMLLAAVLLVAGAMIGRELFARSAAVAALTVSLTIAALIVFYYRLNVAGPISAGYGLYVGVASAAGAVACSVWALASVLGGRPR</sequence>
<accession>A0ABS5RF41</accession>
<keyword evidence="1" id="KW-1133">Transmembrane helix</keyword>
<reference evidence="2 3" key="1">
    <citation type="submission" date="2021-05" db="EMBL/GenBank/DDBJ databases">
        <title>Mycobacterium acidophilum sp. nov., an extremely acid-tolerant member of the genus Mycobacterium.</title>
        <authorList>
            <person name="Xia J."/>
        </authorList>
    </citation>
    <scope>NUCLEOTIDE SEQUENCE [LARGE SCALE GENOMIC DNA]</scope>
    <source>
        <strain evidence="2 3">M1</strain>
    </source>
</reference>
<keyword evidence="3" id="KW-1185">Reference proteome</keyword>
<gene>
    <name evidence="2" type="ORF">KIH27_01705</name>
</gene>
<feature type="transmembrane region" description="Helical" evidence="1">
    <location>
        <begin position="52"/>
        <end position="72"/>
    </location>
</feature>
<feature type="transmembrane region" description="Helical" evidence="1">
    <location>
        <begin position="111"/>
        <end position="135"/>
    </location>
</feature>
<dbReference type="EMBL" id="JAHCLR010000003">
    <property type="protein sequence ID" value="MBS9532299.1"/>
    <property type="molecule type" value="Genomic_DNA"/>
</dbReference>
<keyword evidence="1" id="KW-0472">Membrane</keyword>
<comment type="caution">
    <text evidence="2">The sequence shown here is derived from an EMBL/GenBank/DDBJ whole genome shotgun (WGS) entry which is preliminary data.</text>
</comment>